<feature type="transmembrane region" description="Helical" evidence="1">
    <location>
        <begin position="32"/>
        <end position="64"/>
    </location>
</feature>
<keyword evidence="1" id="KW-0472">Membrane</keyword>
<keyword evidence="1" id="KW-1133">Transmembrane helix</keyword>
<feature type="transmembrane region" description="Helical" evidence="1">
    <location>
        <begin position="7"/>
        <end position="26"/>
    </location>
</feature>
<name>A4CC07_9GAMM</name>
<reference evidence="3 4" key="1">
    <citation type="submission" date="2006-02" db="EMBL/GenBank/DDBJ databases">
        <authorList>
            <person name="Moran M.A."/>
            <person name="Kjelleberg S."/>
            <person name="Egan S."/>
            <person name="Saunders N."/>
            <person name="Thomas T."/>
            <person name="Ferriera S."/>
            <person name="Johnson J."/>
            <person name="Kravitz S."/>
            <person name="Halpern A."/>
            <person name="Remington K."/>
            <person name="Beeson K."/>
            <person name="Tran B."/>
            <person name="Rogers Y.-H."/>
            <person name="Friedman R."/>
            <person name="Venter J.C."/>
        </authorList>
    </citation>
    <scope>NUCLEOTIDE SEQUENCE [LARGE SCALE GENOMIC DNA]</scope>
    <source>
        <strain evidence="3 4">D2</strain>
    </source>
</reference>
<sequence>MFLIEQLTNLAVPYSVLLIAMAITVFKPKYWFFAMLTTLILGYLYQTIQLIGMVYLGVAFAVSFWQQKSSGVLQHVLRFIIIVFCIALAIHQIPGFNNLPVIVNSQKGPLSMPFTLYLNWDKPFILFLLLGLFPTLFERLNPQLPAWLKQKTAQSLLFLFIPVVIFGLAMAANLITWELRLPNWWWLFALNNLILTCVVEEVFFRGFILKSLTEKAPAVLALLISSILFGAAHFAGGADYMLVATCAGALYGLVYLISGQLRYAIFAHFSINFIHLAFFTYPMLNHTL</sequence>
<gene>
    <name evidence="3" type="ORF">PTD2_18770</name>
</gene>
<dbReference type="RefSeq" id="WP_009839726.1">
    <property type="nucleotide sequence ID" value="NZ_CH959301.1"/>
</dbReference>
<dbReference type="EMBL" id="AAOH01000005">
    <property type="protein sequence ID" value="EAR27894.1"/>
    <property type="molecule type" value="Genomic_DNA"/>
</dbReference>
<dbReference type="GO" id="GO:0080120">
    <property type="term" value="P:CAAX-box protein maturation"/>
    <property type="evidence" value="ECO:0007669"/>
    <property type="project" value="UniProtKB-ARBA"/>
</dbReference>
<dbReference type="InterPro" id="IPR003675">
    <property type="entry name" value="Rce1/LyrA-like_dom"/>
</dbReference>
<dbReference type="HOGENOM" id="CLU_055401_1_0_6"/>
<dbReference type="AlphaFoldDB" id="A4CC07"/>
<feature type="transmembrane region" description="Helical" evidence="1">
    <location>
        <begin position="156"/>
        <end position="177"/>
    </location>
</feature>
<feature type="transmembrane region" description="Helical" evidence="1">
    <location>
        <begin position="240"/>
        <end position="258"/>
    </location>
</feature>
<keyword evidence="4" id="KW-1185">Reference proteome</keyword>
<feature type="domain" description="CAAX prenyl protease 2/Lysostaphin resistance protein A-like" evidence="2">
    <location>
        <begin position="183"/>
        <end position="274"/>
    </location>
</feature>
<feature type="transmembrane region" description="Helical" evidence="1">
    <location>
        <begin position="183"/>
        <end position="204"/>
    </location>
</feature>
<dbReference type="STRING" id="87626.PTD2_18770"/>
<dbReference type="Proteomes" id="UP000006201">
    <property type="component" value="Unassembled WGS sequence"/>
</dbReference>
<protein>
    <submittedName>
        <fullName evidence="3">CAAX amino terminal protease family protein</fullName>
    </submittedName>
</protein>
<dbReference type="GO" id="GO:0004175">
    <property type="term" value="F:endopeptidase activity"/>
    <property type="evidence" value="ECO:0007669"/>
    <property type="project" value="UniProtKB-ARBA"/>
</dbReference>
<proteinExistence type="predicted"/>
<feature type="transmembrane region" description="Helical" evidence="1">
    <location>
        <begin position="114"/>
        <end position="136"/>
    </location>
</feature>
<dbReference type="GO" id="GO:0006508">
    <property type="term" value="P:proteolysis"/>
    <property type="evidence" value="ECO:0007669"/>
    <property type="project" value="UniProtKB-KW"/>
</dbReference>
<evidence type="ECO:0000256" key="1">
    <source>
        <dbReference type="SAM" id="Phobius"/>
    </source>
</evidence>
<comment type="caution">
    <text evidence="3">The sequence shown here is derived from an EMBL/GenBank/DDBJ whole genome shotgun (WGS) entry which is preliminary data.</text>
</comment>
<evidence type="ECO:0000313" key="3">
    <source>
        <dbReference type="EMBL" id="EAR27894.1"/>
    </source>
</evidence>
<dbReference type="OrthoDB" id="5322702at2"/>
<feature type="transmembrane region" description="Helical" evidence="1">
    <location>
        <begin position="265"/>
        <end position="284"/>
    </location>
</feature>
<dbReference type="Pfam" id="PF02517">
    <property type="entry name" value="Rce1-like"/>
    <property type="match status" value="1"/>
</dbReference>
<accession>A4CC07</accession>
<evidence type="ECO:0000259" key="2">
    <source>
        <dbReference type="Pfam" id="PF02517"/>
    </source>
</evidence>
<dbReference type="eggNOG" id="COG1266">
    <property type="taxonomic scope" value="Bacteria"/>
</dbReference>
<feature type="transmembrane region" description="Helical" evidence="1">
    <location>
        <begin position="216"/>
        <end position="234"/>
    </location>
</feature>
<keyword evidence="3" id="KW-0378">Hydrolase</keyword>
<organism evidence="3 4">
    <name type="scientific">Pseudoalteromonas tunicata D2</name>
    <dbReference type="NCBI Taxonomy" id="87626"/>
    <lineage>
        <taxon>Bacteria</taxon>
        <taxon>Pseudomonadati</taxon>
        <taxon>Pseudomonadota</taxon>
        <taxon>Gammaproteobacteria</taxon>
        <taxon>Alteromonadales</taxon>
        <taxon>Pseudoalteromonadaceae</taxon>
        <taxon>Pseudoalteromonas</taxon>
    </lineage>
</organism>
<keyword evidence="3" id="KW-0645">Protease</keyword>
<feature type="transmembrane region" description="Helical" evidence="1">
    <location>
        <begin position="76"/>
        <end position="94"/>
    </location>
</feature>
<keyword evidence="1" id="KW-0812">Transmembrane</keyword>
<evidence type="ECO:0000313" key="4">
    <source>
        <dbReference type="Proteomes" id="UP000006201"/>
    </source>
</evidence>